<dbReference type="GO" id="GO:0004803">
    <property type="term" value="F:transposase activity"/>
    <property type="evidence" value="ECO:0007669"/>
    <property type="project" value="InterPro"/>
</dbReference>
<gene>
    <name evidence="2" type="ORF">KSU1_B0705</name>
</gene>
<dbReference type="GO" id="GO:0006313">
    <property type="term" value="P:DNA transposition"/>
    <property type="evidence" value="ECO:0007669"/>
    <property type="project" value="InterPro"/>
</dbReference>
<sequence length="172" mass="20983">MSEYRRLYRQQGWYFFTVVTYNREKILIQPDNLIRLRQSLSHVMKKLPFNIDAVVILPDHIHCIWRLPLDDDDFSTRWRLIKRYFSIGINAPLTKRAEKRIWQRRFWEHLLRNEEDWRTHMDYIHYNPVKHGYVQSPGDWPYGSFQRAVMQGLYPADWGAKEPSSINEMNLE</sequence>
<dbReference type="EMBL" id="BAFH01000002">
    <property type="protein sequence ID" value="GAB61562.1"/>
    <property type="molecule type" value="Genomic_DNA"/>
</dbReference>
<feature type="domain" description="Transposase IS200-like" evidence="1">
    <location>
        <begin position="9"/>
        <end position="127"/>
    </location>
</feature>
<dbReference type="eggNOG" id="COG1943">
    <property type="taxonomic scope" value="Bacteria"/>
</dbReference>
<organism evidence="2 3">
    <name type="scientific">Candidatus Jettenia caeni</name>
    <dbReference type="NCBI Taxonomy" id="247490"/>
    <lineage>
        <taxon>Bacteria</taxon>
        <taxon>Pseudomonadati</taxon>
        <taxon>Planctomycetota</taxon>
        <taxon>Candidatus Brocadiia</taxon>
        <taxon>Candidatus Brocadiales</taxon>
        <taxon>Candidatus Brocadiaceae</taxon>
        <taxon>Candidatus Jettenia</taxon>
    </lineage>
</organism>
<accession>I3IIL7</accession>
<dbReference type="Gene3D" id="3.30.70.1290">
    <property type="entry name" value="Transposase IS200-like"/>
    <property type="match status" value="1"/>
</dbReference>
<dbReference type="InterPro" id="IPR036515">
    <property type="entry name" value="Transposase_17_sf"/>
</dbReference>
<keyword evidence="3" id="KW-1185">Reference proteome</keyword>
<evidence type="ECO:0000259" key="1">
    <source>
        <dbReference type="SMART" id="SM01321"/>
    </source>
</evidence>
<dbReference type="Proteomes" id="UP000002985">
    <property type="component" value="Unassembled WGS sequence"/>
</dbReference>
<dbReference type="AlphaFoldDB" id="I3IIL7"/>
<dbReference type="PANTHER" id="PTHR36966:SF1">
    <property type="entry name" value="REP-ASSOCIATED TYROSINE TRANSPOSASE"/>
    <property type="match status" value="1"/>
</dbReference>
<dbReference type="OrthoDB" id="277009at2"/>
<evidence type="ECO:0000313" key="3">
    <source>
        <dbReference type="Proteomes" id="UP000002985"/>
    </source>
</evidence>
<dbReference type="GO" id="GO:0043565">
    <property type="term" value="F:sequence-specific DNA binding"/>
    <property type="evidence" value="ECO:0007669"/>
    <property type="project" value="TreeGrafter"/>
</dbReference>
<proteinExistence type="predicted"/>
<dbReference type="Pfam" id="PF01797">
    <property type="entry name" value="Y1_Tnp"/>
    <property type="match status" value="1"/>
</dbReference>
<dbReference type="InterPro" id="IPR052715">
    <property type="entry name" value="RAYT_transposase"/>
</dbReference>
<name>I3IIL7_9BACT</name>
<dbReference type="SMART" id="SM01321">
    <property type="entry name" value="Y1_Tnp"/>
    <property type="match status" value="1"/>
</dbReference>
<protein>
    <recommendedName>
        <fullName evidence="1">Transposase IS200-like domain-containing protein</fullName>
    </recommendedName>
</protein>
<reference evidence="2 3" key="1">
    <citation type="journal article" date="2012" name="FEBS Lett.">
        <title>Anammox organism KSU-1 expresses a NirK-type copper-containing nitrite reductase instead of a NirS-type with cytochrome cd1.</title>
        <authorList>
            <person name="Hira D."/>
            <person name="Toh H."/>
            <person name="Migita C.T."/>
            <person name="Okubo H."/>
            <person name="Nishiyama T."/>
            <person name="Hattori M."/>
            <person name="Furukawa K."/>
            <person name="Fujii T."/>
        </authorList>
    </citation>
    <scope>NUCLEOTIDE SEQUENCE [LARGE SCALE GENOMIC DNA]</scope>
</reference>
<dbReference type="PANTHER" id="PTHR36966">
    <property type="entry name" value="REP-ASSOCIATED TYROSINE TRANSPOSASE"/>
    <property type="match status" value="1"/>
</dbReference>
<dbReference type="STRING" id="247490.KSU1_B0705"/>
<evidence type="ECO:0000313" key="2">
    <source>
        <dbReference type="EMBL" id="GAB61562.1"/>
    </source>
</evidence>
<dbReference type="NCBIfam" id="NF047646">
    <property type="entry name" value="REP_Tyr_transpos"/>
    <property type="match status" value="1"/>
</dbReference>
<dbReference type="InterPro" id="IPR002686">
    <property type="entry name" value="Transposase_17"/>
</dbReference>
<comment type="caution">
    <text evidence="2">The sequence shown here is derived from an EMBL/GenBank/DDBJ whole genome shotgun (WGS) entry which is preliminary data.</text>
</comment>
<dbReference type="SUPFAM" id="SSF143422">
    <property type="entry name" value="Transposase IS200-like"/>
    <property type="match status" value="1"/>
</dbReference>